<keyword evidence="3" id="KW-1185">Reference proteome</keyword>
<feature type="compositionally biased region" description="Basic and acidic residues" evidence="1">
    <location>
        <begin position="9"/>
        <end position="22"/>
    </location>
</feature>
<dbReference type="EnsemblMetazoa" id="AQUA014195-RA">
    <property type="protein sequence ID" value="AQUA014195-PA"/>
    <property type="gene ID" value="AQUA014195"/>
</dbReference>
<accession>A0A182XQQ9</accession>
<sequence length="73" mass="7971">ATVLSVKKGTRESESAVGETHKSHVQNATAKRKRVIFCPKNQIILVPLVCVFVRACVALTNGTDFGSLYRGLR</sequence>
<name>A0A182XQQ9_ANOQN</name>
<protein>
    <submittedName>
        <fullName evidence="2">Uncharacterized protein</fullName>
    </submittedName>
</protein>
<evidence type="ECO:0000313" key="2">
    <source>
        <dbReference type="EnsemblMetazoa" id="AQUA014195-PA"/>
    </source>
</evidence>
<feature type="region of interest" description="Disordered" evidence="1">
    <location>
        <begin position="1"/>
        <end position="24"/>
    </location>
</feature>
<reference evidence="2" key="1">
    <citation type="submission" date="2020-05" db="UniProtKB">
        <authorList>
            <consortium name="EnsemblMetazoa"/>
        </authorList>
    </citation>
    <scope>IDENTIFICATION</scope>
    <source>
        <strain evidence="2">SANGQUA</strain>
    </source>
</reference>
<organism evidence="2 3">
    <name type="scientific">Anopheles quadriannulatus</name>
    <name type="common">Mosquito</name>
    <dbReference type="NCBI Taxonomy" id="34691"/>
    <lineage>
        <taxon>Eukaryota</taxon>
        <taxon>Metazoa</taxon>
        <taxon>Ecdysozoa</taxon>
        <taxon>Arthropoda</taxon>
        <taxon>Hexapoda</taxon>
        <taxon>Insecta</taxon>
        <taxon>Pterygota</taxon>
        <taxon>Neoptera</taxon>
        <taxon>Endopterygota</taxon>
        <taxon>Diptera</taxon>
        <taxon>Nematocera</taxon>
        <taxon>Culicoidea</taxon>
        <taxon>Culicidae</taxon>
        <taxon>Anophelinae</taxon>
        <taxon>Anopheles</taxon>
    </lineage>
</organism>
<evidence type="ECO:0000313" key="3">
    <source>
        <dbReference type="Proteomes" id="UP000076407"/>
    </source>
</evidence>
<evidence type="ECO:0000256" key="1">
    <source>
        <dbReference type="SAM" id="MobiDB-lite"/>
    </source>
</evidence>
<proteinExistence type="predicted"/>
<dbReference type="AlphaFoldDB" id="A0A182XQQ9"/>
<dbReference type="Proteomes" id="UP000076407">
    <property type="component" value="Unassembled WGS sequence"/>
</dbReference>